<reference evidence="2" key="2">
    <citation type="journal article" date="2021" name="PeerJ">
        <title>Extensive microbial diversity within the chicken gut microbiome revealed by metagenomics and culture.</title>
        <authorList>
            <person name="Gilroy R."/>
            <person name="Ravi A."/>
            <person name="Getino M."/>
            <person name="Pursley I."/>
            <person name="Horton D.L."/>
            <person name="Alikhan N.F."/>
            <person name="Baker D."/>
            <person name="Gharbi K."/>
            <person name="Hall N."/>
            <person name="Watson M."/>
            <person name="Adriaenssens E.M."/>
            <person name="Foster-Nyarko E."/>
            <person name="Jarju S."/>
            <person name="Secka A."/>
            <person name="Antonio M."/>
            <person name="Oren A."/>
            <person name="Chaudhuri R.R."/>
            <person name="La Ragione R."/>
            <person name="Hildebrand F."/>
            <person name="Pallen M.J."/>
        </authorList>
    </citation>
    <scope>NUCLEOTIDE SEQUENCE</scope>
    <source>
        <strain evidence="2">10532</strain>
    </source>
</reference>
<dbReference type="InterPro" id="IPR009045">
    <property type="entry name" value="Zn_M74/Hedgehog-like"/>
</dbReference>
<reference evidence="2" key="1">
    <citation type="submission" date="2020-10" db="EMBL/GenBank/DDBJ databases">
        <authorList>
            <person name="Gilroy R."/>
        </authorList>
    </citation>
    <scope>NUCLEOTIDE SEQUENCE</scope>
    <source>
        <strain evidence="2">10532</strain>
    </source>
</reference>
<dbReference type="Gene3D" id="3.30.1380.10">
    <property type="match status" value="1"/>
</dbReference>
<dbReference type="EMBL" id="JADIMM010000071">
    <property type="protein sequence ID" value="MBO8457661.1"/>
    <property type="molecule type" value="Genomic_DNA"/>
</dbReference>
<dbReference type="Pfam" id="PF13539">
    <property type="entry name" value="Peptidase_M15_4"/>
    <property type="match status" value="1"/>
</dbReference>
<dbReference type="Proteomes" id="UP000823638">
    <property type="component" value="Unassembled WGS sequence"/>
</dbReference>
<dbReference type="AlphaFoldDB" id="A0A9D9HPX8"/>
<organism evidence="2 3">
    <name type="scientific">Candidatus Gallitreponema excrementavium</name>
    <dbReference type="NCBI Taxonomy" id="2840840"/>
    <lineage>
        <taxon>Bacteria</taxon>
        <taxon>Pseudomonadati</taxon>
        <taxon>Spirochaetota</taxon>
        <taxon>Spirochaetia</taxon>
        <taxon>Spirochaetales</taxon>
        <taxon>Candidatus Gallitreponema</taxon>
    </lineage>
</organism>
<name>A0A9D9HPX8_9SPIR</name>
<evidence type="ECO:0000313" key="3">
    <source>
        <dbReference type="Proteomes" id="UP000823638"/>
    </source>
</evidence>
<sequence>MSRTHTPVNMAFLILLLICFSVKPVFSKPVFPEDENISENTFSTESETKKTESKIITDKKNSNTLKKAEPLFQDQIEEPYNTFSGNTYLSYNDMKNFSDENPFYILSAFLLAYPDKIRTTGYDFRAKDWFLITESGVRLYWAKGRILPEKSKDKYQEFKPYVFYLYPETPYSKESFSEKDIEYFKSDNFLNSRKQEPDYEFTLYEELFGIRNRQSVEQNLETVYIFGIKTSVNKNIRLPLEKALEEINRQAETSKEIKEFIDTISDVHGYNWRKIRDSDSMSYHSLALAFDLVPKNWDIETIYWNWTRVFEEDWLTIPFKEKWAPPETVIEIFEKNGFIWGGKWDLWDNMHFEYRPELILLQNLLKGKEQAKK</sequence>
<evidence type="ECO:0000313" key="2">
    <source>
        <dbReference type="EMBL" id="MBO8457661.1"/>
    </source>
</evidence>
<proteinExistence type="predicted"/>
<dbReference type="GO" id="GO:0008233">
    <property type="term" value="F:peptidase activity"/>
    <property type="evidence" value="ECO:0007669"/>
    <property type="project" value="InterPro"/>
</dbReference>
<dbReference type="InterPro" id="IPR039561">
    <property type="entry name" value="Peptidase_M15C"/>
</dbReference>
<protein>
    <submittedName>
        <fullName evidence="2">M15 family metallopeptidase</fullName>
    </submittedName>
</protein>
<evidence type="ECO:0000259" key="1">
    <source>
        <dbReference type="Pfam" id="PF13539"/>
    </source>
</evidence>
<gene>
    <name evidence="2" type="ORF">IAA81_05470</name>
</gene>
<feature type="domain" description="Peptidase M15C" evidence="1">
    <location>
        <begin position="277"/>
        <end position="354"/>
    </location>
</feature>
<comment type="caution">
    <text evidence="2">The sequence shown here is derived from an EMBL/GenBank/DDBJ whole genome shotgun (WGS) entry which is preliminary data.</text>
</comment>
<dbReference type="SUPFAM" id="SSF55166">
    <property type="entry name" value="Hedgehog/DD-peptidase"/>
    <property type="match status" value="1"/>
</dbReference>
<accession>A0A9D9HPX8</accession>